<dbReference type="EMBL" id="JAFEVO010000001">
    <property type="protein sequence ID" value="MBS3182347.1"/>
    <property type="molecule type" value="Genomic_DNA"/>
</dbReference>
<accession>A0ABS5M574</accession>
<proteinExistence type="predicted"/>
<evidence type="ECO:0000313" key="2">
    <source>
        <dbReference type="EMBL" id="MBS3182347.1"/>
    </source>
</evidence>
<dbReference type="SMART" id="SM00470">
    <property type="entry name" value="ParB"/>
    <property type="match status" value="1"/>
</dbReference>
<organism evidence="2 3">
    <name type="scientific">Leucobacter manosquensis</name>
    <dbReference type="NCBI Taxonomy" id="2810611"/>
    <lineage>
        <taxon>Bacteria</taxon>
        <taxon>Bacillati</taxon>
        <taxon>Actinomycetota</taxon>
        <taxon>Actinomycetes</taxon>
        <taxon>Micrococcales</taxon>
        <taxon>Microbacteriaceae</taxon>
        <taxon>Leucobacter</taxon>
    </lineage>
</organism>
<dbReference type="Proteomes" id="UP000811492">
    <property type="component" value="Unassembled WGS sequence"/>
</dbReference>
<comment type="caution">
    <text evidence="2">The sequence shown here is derived from an EMBL/GenBank/DDBJ whole genome shotgun (WGS) entry which is preliminary data.</text>
</comment>
<dbReference type="Gene3D" id="3.90.1530.10">
    <property type="entry name" value="Conserved hypothetical protein from pyrococcus furiosus pfu- 392566-001, ParB domain"/>
    <property type="match status" value="1"/>
</dbReference>
<keyword evidence="3" id="KW-1185">Reference proteome</keyword>
<evidence type="ECO:0000313" key="3">
    <source>
        <dbReference type="Proteomes" id="UP000811492"/>
    </source>
</evidence>
<evidence type="ECO:0000259" key="1">
    <source>
        <dbReference type="SMART" id="SM00470"/>
    </source>
</evidence>
<dbReference type="RefSeq" id="WP_211649331.1">
    <property type="nucleotide sequence ID" value="NZ_JAFEVO010000001.1"/>
</dbReference>
<name>A0ABS5M574_9MICO</name>
<dbReference type="InterPro" id="IPR036086">
    <property type="entry name" value="ParB/Sulfiredoxin_sf"/>
</dbReference>
<dbReference type="InterPro" id="IPR003115">
    <property type="entry name" value="ParB_N"/>
</dbReference>
<protein>
    <submittedName>
        <fullName evidence="2">ParB N-terminal domain-containing protein</fullName>
    </submittedName>
</protein>
<gene>
    <name evidence="2" type="ORF">JSQ98_09110</name>
</gene>
<reference evidence="2 3" key="1">
    <citation type="submission" date="2021-02" db="EMBL/GenBank/DDBJ databases">
        <title>Draft genome and description of Leucobacter sp nov strain Marseille-Q4368.</title>
        <authorList>
            <person name="Boxberger M."/>
            <person name="La Scola B."/>
        </authorList>
    </citation>
    <scope>NUCLEOTIDE SEQUENCE [LARGE SCALE GENOMIC DNA]</scope>
    <source>
        <strain evidence="2 3">Marseille-Q4368</strain>
    </source>
</reference>
<feature type="domain" description="ParB-like N-terminal" evidence="1">
    <location>
        <begin position="15"/>
        <end position="105"/>
    </location>
</feature>
<sequence length="346" mass="38751">MTKALLPDTVEIRHANVPTTQIVIRKRQREIDPKHVEILRQSVRETGKQIVPIALSEQASGALVLIDGAHRLEAAKKDDRDTIRAEIYTNLTEDLEGLLELRTNRERKNLTPAEILQAWETFDLPLFEEKARKKQSDAASAMLSERWTGDDSLLTPNRGKQSDAVPLSIRQAAKESTGYNYEAIQKIATIRDLAESETAPPEVREVAKMGFEKLHRVGAKIEPVLKEVMKTSEAIERRSEDPEVAKLRAAEKRLDDTVSESTLLQEKLENSDFRDVLTLAAQKDQMARESLRAIRVALVNALSTIVVVECTVDGDVSQSLQRIGGEVTNLLSSQSFRQLGLEDRRG</sequence>
<dbReference type="SUPFAM" id="SSF110849">
    <property type="entry name" value="ParB/Sulfiredoxin"/>
    <property type="match status" value="1"/>
</dbReference>